<protein>
    <recommendedName>
        <fullName evidence="4">DUF1634 domain-containing protein</fullName>
    </recommendedName>
</protein>
<gene>
    <name evidence="2" type="ORF">AFULGI_00001200</name>
</gene>
<feature type="transmembrane region" description="Helical" evidence="1">
    <location>
        <begin position="82"/>
        <end position="102"/>
    </location>
</feature>
<evidence type="ECO:0000256" key="1">
    <source>
        <dbReference type="SAM" id="Phobius"/>
    </source>
</evidence>
<evidence type="ECO:0008006" key="4">
    <source>
        <dbReference type="Google" id="ProtNLM"/>
    </source>
</evidence>
<keyword evidence="1" id="KW-0812">Transmembrane</keyword>
<reference evidence="2 3" key="1">
    <citation type="submission" date="2013-07" db="EMBL/GenBank/DDBJ databases">
        <title>Genome of Archaeoglobus fulgidus.</title>
        <authorList>
            <person name="Fiebig A."/>
            <person name="Birkeland N.-K."/>
        </authorList>
    </citation>
    <scope>NUCLEOTIDE SEQUENCE [LARGE SCALE GENOMIC DNA]</scope>
    <source>
        <strain evidence="2 3">DSM 8774</strain>
    </source>
</reference>
<evidence type="ECO:0000313" key="3">
    <source>
        <dbReference type="Proteomes" id="UP000028501"/>
    </source>
</evidence>
<dbReference type="HOGENOM" id="CLU_1880936_0_0_2"/>
<dbReference type="AlphaFoldDB" id="A0A075WAE7"/>
<dbReference type="KEGG" id="afg:AFULGI_00001200"/>
<name>A0A075WAE7_ARCFL</name>
<keyword evidence="1" id="KW-0472">Membrane</keyword>
<sequence>MNVEVGEECIRFAKVIRYFTLAGLILLVVSSAMYLLDIDPFVEPDRVVETWHLPASEFWKVNVGKEMESYSEFLYIAHPDNVAVFSLFFLALAPVFALLSILPKMKGIYRILTILVVAELLFGAVRPLILGAIGE</sequence>
<dbReference type="EMBL" id="CP006577">
    <property type="protein sequence ID" value="AIG96961.1"/>
    <property type="molecule type" value="Genomic_DNA"/>
</dbReference>
<proteinExistence type="predicted"/>
<accession>A0A075WAE7</accession>
<organism evidence="2 3">
    <name type="scientific">Archaeoglobus fulgidus DSM 8774</name>
    <dbReference type="NCBI Taxonomy" id="1344584"/>
    <lineage>
        <taxon>Archaea</taxon>
        <taxon>Methanobacteriati</taxon>
        <taxon>Methanobacteriota</taxon>
        <taxon>Archaeoglobi</taxon>
        <taxon>Archaeoglobales</taxon>
        <taxon>Archaeoglobaceae</taxon>
        <taxon>Archaeoglobus</taxon>
    </lineage>
</organism>
<keyword evidence="1" id="KW-1133">Transmembrane helix</keyword>
<evidence type="ECO:0000313" key="2">
    <source>
        <dbReference type="EMBL" id="AIG96961.1"/>
    </source>
</evidence>
<feature type="transmembrane region" description="Helical" evidence="1">
    <location>
        <begin position="15"/>
        <end position="36"/>
    </location>
</feature>
<dbReference type="Proteomes" id="UP000028501">
    <property type="component" value="Chromosome"/>
</dbReference>
<feature type="transmembrane region" description="Helical" evidence="1">
    <location>
        <begin position="109"/>
        <end position="133"/>
    </location>
</feature>